<comment type="catalytic activity">
    <reaction evidence="7">
        <text>deamido-NAD(+) + L-glutamine + ATP + H2O = L-glutamate + AMP + diphosphate + NAD(+) + H(+)</text>
        <dbReference type="Rhea" id="RHEA:24384"/>
        <dbReference type="ChEBI" id="CHEBI:15377"/>
        <dbReference type="ChEBI" id="CHEBI:15378"/>
        <dbReference type="ChEBI" id="CHEBI:29985"/>
        <dbReference type="ChEBI" id="CHEBI:30616"/>
        <dbReference type="ChEBI" id="CHEBI:33019"/>
        <dbReference type="ChEBI" id="CHEBI:57540"/>
        <dbReference type="ChEBI" id="CHEBI:58359"/>
        <dbReference type="ChEBI" id="CHEBI:58437"/>
        <dbReference type="ChEBI" id="CHEBI:456215"/>
        <dbReference type="EC" id="6.3.5.1"/>
    </reaction>
</comment>
<dbReference type="InterPro" id="IPR014729">
    <property type="entry name" value="Rossmann-like_a/b/a_fold"/>
</dbReference>
<gene>
    <name evidence="9" type="ORF">CAXC1_330042</name>
</gene>
<dbReference type="RefSeq" id="WP_338364348.1">
    <property type="nucleotide sequence ID" value="NZ_CAWVOK010000026.1"/>
</dbReference>
<dbReference type="InterPro" id="IPR014445">
    <property type="entry name" value="Gln-dep_NAD_synthase"/>
</dbReference>
<evidence type="ECO:0000256" key="3">
    <source>
        <dbReference type="ARBA" id="ARBA00022598"/>
    </source>
</evidence>
<proteinExistence type="inferred from homology"/>
<comment type="similarity">
    <text evidence="2 7">In the C-terminal section; belongs to the NAD synthetase family.</text>
</comment>
<keyword evidence="3 7" id="KW-0436">Ligase</keyword>
<dbReference type="Pfam" id="PF00795">
    <property type="entry name" value="CN_hydrolase"/>
    <property type="match status" value="1"/>
</dbReference>
<dbReference type="InterPro" id="IPR003010">
    <property type="entry name" value="C-N_Hydrolase"/>
</dbReference>
<evidence type="ECO:0000256" key="1">
    <source>
        <dbReference type="ARBA" id="ARBA00005188"/>
    </source>
</evidence>
<evidence type="ECO:0000256" key="7">
    <source>
        <dbReference type="PIRNR" id="PIRNR006630"/>
    </source>
</evidence>
<name>A0ABP0ETC9_9RICK</name>
<dbReference type="Pfam" id="PF02540">
    <property type="entry name" value="NAD_synthase"/>
    <property type="match status" value="1"/>
</dbReference>
<keyword evidence="6 7" id="KW-0520">NAD</keyword>
<organism evidence="9 10">
    <name type="scientific">Candidatus Xenohaliotis californiensis</name>
    <dbReference type="NCBI Taxonomy" id="84677"/>
    <lineage>
        <taxon>Bacteria</taxon>
        <taxon>Pseudomonadati</taxon>
        <taxon>Pseudomonadota</taxon>
        <taxon>Alphaproteobacteria</taxon>
        <taxon>Rickettsiales</taxon>
        <taxon>Anaplasmataceae</taxon>
        <taxon>Candidatus Xenohaliotis</taxon>
    </lineage>
</organism>
<dbReference type="PIRSF" id="PIRSF006630">
    <property type="entry name" value="NADS_GAT"/>
    <property type="match status" value="1"/>
</dbReference>
<sequence length="528" mass="58990">MRKTKISIAQLHYTTGALNDNCKKIINTYKQACANESSLVIFSDLAITGYPPNTAMLKPNFQKQCMEMLNKLAMETKNYKTFMLVGGIWVQNDCIYNSMFLLGNGQVFTSIGKHTIDYEGMCSEASIFTATLIPKTIIVDNIKIQVIIGSDIAMHHLAGLMSKTGVEIIIVTSTKPYVKESNIDLSNTLTKINKETLLPIIYLNQVGGNKNITAKGGSLIMSAQGQIIHRMPEWQECVSHTDWTEDINGWVCTNGLQSKPYNEIENIYHAMIRSLDDFIVYNKFNSIIVNLNDTIGTIISIIAAANLPSKVQITAYSFIKTKYTALMKKLKIKHKKINITKALNANKKALKELDPEVTDDKNITAKTIALIMDSLASTNNSLLLSTTDKTSIALGEEIYENVFAHYNIVGDLYKIELINMLKWLNKSNNYIADSKKTRKAGSTKLDPCSKFDTSIKNFDNALQEILDNGMSYTDLVKIGYSPKLEQSIKNIISKQQQNKNNIIQPLCISSNSFNTSWQTPPNTPNPDT</sequence>
<reference evidence="9 10" key="1">
    <citation type="submission" date="2024-01" db="EMBL/GenBank/DDBJ databases">
        <authorList>
            <person name="Kunselman E."/>
        </authorList>
    </citation>
    <scope>NUCLEOTIDE SEQUENCE [LARGE SCALE GENOMIC DNA]</scope>
    <source>
        <strain evidence="9">2 abalone samples</strain>
    </source>
</reference>
<dbReference type="SUPFAM" id="SSF56317">
    <property type="entry name" value="Carbon-nitrogen hydrolase"/>
    <property type="match status" value="1"/>
</dbReference>
<dbReference type="InterPro" id="IPR003694">
    <property type="entry name" value="NAD_synthase"/>
</dbReference>
<protein>
    <recommendedName>
        <fullName evidence="7">Glutamine-dependent NAD(+) synthetase</fullName>
        <ecNumber evidence="7">6.3.5.1</ecNumber>
    </recommendedName>
    <alternativeName>
        <fullName evidence="7">NAD(+) synthase [glutamine-hydrolyzing]</fullName>
    </alternativeName>
</protein>
<dbReference type="Gene3D" id="3.60.110.10">
    <property type="entry name" value="Carbon-nitrogen hydrolase"/>
    <property type="match status" value="1"/>
</dbReference>
<dbReference type="EC" id="6.3.5.1" evidence="7"/>
<dbReference type="Gene3D" id="3.40.50.620">
    <property type="entry name" value="HUPs"/>
    <property type="match status" value="1"/>
</dbReference>
<evidence type="ECO:0000256" key="6">
    <source>
        <dbReference type="ARBA" id="ARBA00023027"/>
    </source>
</evidence>
<dbReference type="InterPro" id="IPR022310">
    <property type="entry name" value="NAD/GMP_synthase"/>
</dbReference>
<evidence type="ECO:0000259" key="8">
    <source>
        <dbReference type="PROSITE" id="PS50263"/>
    </source>
</evidence>
<keyword evidence="4 7" id="KW-0547">Nucleotide-binding</keyword>
<dbReference type="PANTHER" id="PTHR23090:SF9">
    <property type="entry name" value="GLUTAMINE-DEPENDENT NAD(+) SYNTHETASE"/>
    <property type="match status" value="1"/>
</dbReference>
<evidence type="ECO:0000313" key="9">
    <source>
        <dbReference type="EMBL" id="CAK8163282.1"/>
    </source>
</evidence>
<feature type="domain" description="CN hydrolase" evidence="8">
    <location>
        <begin position="4"/>
        <end position="249"/>
    </location>
</feature>
<evidence type="ECO:0000313" key="10">
    <source>
        <dbReference type="Proteomes" id="UP001314181"/>
    </source>
</evidence>
<dbReference type="PANTHER" id="PTHR23090">
    <property type="entry name" value="NH 3 /GLUTAMINE-DEPENDENT NAD + SYNTHETASE"/>
    <property type="match status" value="1"/>
</dbReference>
<dbReference type="Proteomes" id="UP001314181">
    <property type="component" value="Unassembled WGS sequence"/>
</dbReference>
<dbReference type="PROSITE" id="PS50263">
    <property type="entry name" value="CN_HYDROLASE"/>
    <property type="match status" value="1"/>
</dbReference>
<evidence type="ECO:0000256" key="2">
    <source>
        <dbReference type="ARBA" id="ARBA00007145"/>
    </source>
</evidence>
<dbReference type="SUPFAM" id="SSF52402">
    <property type="entry name" value="Adenine nucleotide alpha hydrolases-like"/>
    <property type="match status" value="1"/>
</dbReference>
<dbReference type="InterPro" id="IPR036526">
    <property type="entry name" value="C-N_Hydrolase_sf"/>
</dbReference>
<evidence type="ECO:0000256" key="5">
    <source>
        <dbReference type="ARBA" id="ARBA00022840"/>
    </source>
</evidence>
<dbReference type="GO" id="GO:0003952">
    <property type="term" value="F:NAD+ synthase (glutamine-hydrolyzing) activity"/>
    <property type="evidence" value="ECO:0007669"/>
    <property type="project" value="UniProtKB-EC"/>
</dbReference>
<keyword evidence="10" id="KW-1185">Reference proteome</keyword>
<dbReference type="EMBL" id="CAWVOK010000026">
    <property type="protein sequence ID" value="CAK8163282.1"/>
    <property type="molecule type" value="Genomic_DNA"/>
</dbReference>
<keyword evidence="5 7" id="KW-0067">ATP-binding</keyword>
<evidence type="ECO:0000256" key="4">
    <source>
        <dbReference type="ARBA" id="ARBA00022741"/>
    </source>
</evidence>
<comment type="caution">
    <text evidence="9">The sequence shown here is derived from an EMBL/GenBank/DDBJ whole genome shotgun (WGS) entry which is preliminary data.</text>
</comment>
<comment type="pathway">
    <text evidence="1 7">Cofactor biosynthesis; NAD(+) biosynthesis; NAD(+) from deamido-NAD(+) (L-Gln route): step 1/1.</text>
</comment>
<accession>A0ABP0ETC9</accession>